<name>A0A0A1WYP4_ZEUCU</name>
<accession>A0A0A1WYP4</accession>
<dbReference type="EMBL" id="GBXI01000939">
    <property type="protein sequence ID" value="JAD13353.1"/>
    <property type="molecule type" value="Transcribed_RNA"/>
</dbReference>
<dbReference type="EMBL" id="GBXI01010340">
    <property type="protein sequence ID" value="JAD03952.1"/>
    <property type="molecule type" value="Transcribed_RNA"/>
</dbReference>
<protein>
    <submittedName>
        <fullName evidence="2">Mitochondrial Rho GTPase 1</fullName>
    </submittedName>
</protein>
<dbReference type="AlphaFoldDB" id="A0A0A1WYP4"/>
<proteinExistence type="predicted"/>
<dbReference type="PROSITE" id="PS51029">
    <property type="entry name" value="MADF"/>
    <property type="match status" value="1"/>
</dbReference>
<sequence>MDSEQPSSTILCYPTDSKGYSNVEVLNVNNVDSAGGVVLNDEKLLELIQLYPFLYNPRVRPFQDPDYDDWAWSRITSAFNVSYTGFLPAVYFNKEDLQRRWNKLQPIIKKMAKMLDLTAIPEPLRQIIVKISVQLEDQITDVRVNNLSSAQQVIYDNMKMVAQLPLNRRLQLEAEMMDLILNAELESKATIKLTYSHLKNIDDEYEELLNLMDLKELIVLKSTATTFINETADNSQEQKVTSTTTTNGTYEICSDSSSDTKYESLNTIDFEAEMGSGSQINKSTGKIKKECTYIESQENIVVPTVNCTPKAQWVPLKDASKHVRRCIIRLKRTNMEDYIPLSRIKRKRRSN</sequence>
<dbReference type="InterPro" id="IPR006578">
    <property type="entry name" value="MADF-dom"/>
</dbReference>
<feature type="domain" description="MADF" evidence="1">
    <location>
        <begin position="43"/>
        <end position="140"/>
    </location>
</feature>
<reference evidence="2" key="2">
    <citation type="journal article" date="2015" name="Gigascience">
        <title>Reconstructing a comprehensive transcriptome assembly of a white-pupal translocated strain of the pest fruit fly Bactrocera cucurbitae.</title>
        <authorList>
            <person name="Sim S.B."/>
            <person name="Calla B."/>
            <person name="Hall B."/>
            <person name="DeRego T."/>
            <person name="Geib S.M."/>
        </authorList>
    </citation>
    <scope>NUCLEOTIDE SEQUENCE</scope>
</reference>
<reference evidence="2" key="1">
    <citation type="submission" date="2014-11" db="EMBL/GenBank/DDBJ databases">
        <authorList>
            <person name="Geib S."/>
        </authorList>
    </citation>
    <scope>NUCLEOTIDE SEQUENCE</scope>
</reference>
<gene>
    <name evidence="2" type="primary">GEM1_0</name>
    <name evidence="3" type="synonym">GEM1_1</name>
    <name evidence="3" type="ORF">g.47658</name>
    <name evidence="2" type="ORF">g.47660</name>
</gene>
<organism evidence="2">
    <name type="scientific">Zeugodacus cucurbitae</name>
    <name type="common">Melon fruit fly</name>
    <name type="synonym">Bactrocera cucurbitae</name>
    <dbReference type="NCBI Taxonomy" id="28588"/>
    <lineage>
        <taxon>Eukaryota</taxon>
        <taxon>Metazoa</taxon>
        <taxon>Ecdysozoa</taxon>
        <taxon>Arthropoda</taxon>
        <taxon>Hexapoda</taxon>
        <taxon>Insecta</taxon>
        <taxon>Pterygota</taxon>
        <taxon>Neoptera</taxon>
        <taxon>Endopterygota</taxon>
        <taxon>Diptera</taxon>
        <taxon>Brachycera</taxon>
        <taxon>Muscomorpha</taxon>
        <taxon>Tephritoidea</taxon>
        <taxon>Tephritidae</taxon>
        <taxon>Zeugodacus</taxon>
        <taxon>Zeugodacus</taxon>
    </lineage>
</organism>
<dbReference type="Pfam" id="PF10545">
    <property type="entry name" value="MADF_DNA_bdg"/>
    <property type="match status" value="1"/>
</dbReference>
<evidence type="ECO:0000313" key="2">
    <source>
        <dbReference type="EMBL" id="JAD03952.1"/>
    </source>
</evidence>
<dbReference type="OrthoDB" id="10262320at2759"/>
<evidence type="ECO:0000259" key="1">
    <source>
        <dbReference type="PROSITE" id="PS51029"/>
    </source>
</evidence>
<evidence type="ECO:0000313" key="3">
    <source>
        <dbReference type="EMBL" id="JAD13353.1"/>
    </source>
</evidence>